<dbReference type="Proteomes" id="UP000620591">
    <property type="component" value="Unassembled WGS sequence"/>
</dbReference>
<proteinExistence type="predicted"/>
<evidence type="ECO:0000313" key="2">
    <source>
        <dbReference type="EMBL" id="MBC9226042.1"/>
    </source>
</evidence>
<dbReference type="EMBL" id="JACTVM010000002">
    <property type="protein sequence ID" value="MBC9226042.1"/>
    <property type="molecule type" value="Genomic_DNA"/>
</dbReference>
<dbReference type="AlphaFoldDB" id="A0A8I0JZJ0"/>
<feature type="signal peptide" evidence="1">
    <location>
        <begin position="1"/>
        <end position="28"/>
    </location>
</feature>
<keyword evidence="1" id="KW-0732">Signal</keyword>
<feature type="chain" id="PRO_5034020976" evidence="1">
    <location>
        <begin position="29"/>
        <end position="269"/>
    </location>
</feature>
<name>A0A8I0JZJ0_9ACTN</name>
<sequence length="269" mass="29462">MNRRFTKGALLAAAAMTISLASPVTAQAQESGSAATAVPQPAPAATAQSTLRSSGVSAAQAAPVQITSFTLARRYSWEQRIAKEAEVSTGIAVSGSVAPGYSVRDFTADLYINGRLIGPVTFSPYASSVRWHKRFGYGVAQLRNLRANVYTSGGGGLMNVSGATNSNQFRILRQFDRRLKMKYSKRGSKMTVRATKWRVYQPNGKLATVRKVKLQRLKGGKWRNFKNIKVNKSGNGKITFKSKKKYKYRLNYKTTTTIEGARTYATAKV</sequence>
<evidence type="ECO:0000256" key="1">
    <source>
        <dbReference type="SAM" id="SignalP"/>
    </source>
</evidence>
<dbReference type="RefSeq" id="WP_187769081.1">
    <property type="nucleotide sequence ID" value="NZ_JACTVM010000002.1"/>
</dbReference>
<comment type="caution">
    <text evidence="2">The sequence shown here is derived from an EMBL/GenBank/DDBJ whole genome shotgun (WGS) entry which is preliminary data.</text>
</comment>
<gene>
    <name evidence="2" type="ORF">IBG24_06930</name>
</gene>
<organism evidence="2 3">
    <name type="scientific">Aeromicrobium senzhongii</name>
    <dbReference type="NCBI Taxonomy" id="2663859"/>
    <lineage>
        <taxon>Bacteria</taxon>
        <taxon>Bacillati</taxon>
        <taxon>Actinomycetota</taxon>
        <taxon>Actinomycetes</taxon>
        <taxon>Propionibacteriales</taxon>
        <taxon>Nocardioidaceae</taxon>
        <taxon>Aeromicrobium</taxon>
    </lineage>
</organism>
<evidence type="ECO:0000313" key="3">
    <source>
        <dbReference type="Proteomes" id="UP000620591"/>
    </source>
</evidence>
<protein>
    <submittedName>
        <fullName evidence="2">Uncharacterized protein</fullName>
    </submittedName>
</protein>
<accession>A0A8I0JZJ0</accession>
<reference evidence="2" key="1">
    <citation type="submission" date="2020-09" db="EMBL/GenBank/DDBJ databases">
        <title>Novel species in genus Aeromicrobium.</title>
        <authorList>
            <person name="Zhang G."/>
        </authorList>
    </citation>
    <scope>NUCLEOTIDE SEQUENCE</scope>
    <source>
        <strain evidence="2">Zg-636</strain>
    </source>
</reference>